<dbReference type="Proteomes" id="UP000320799">
    <property type="component" value="Segment"/>
</dbReference>
<sequence>MQAKIESASIQDALKTVLRLAAPASGNITLDVQDKIYLRSFGELNQCHVKLPGTPKGKASFSIPATTLQDAVKGRKEVSLEFKNTMLNITAGSYKADLATVDAIMLEAPQSEGKPEVVKISGEQAQWLKQAVTAVSLKPNVIVSAFMPCGIKLTKKGAYVACFDSTHMAFIKSKEITGDCEFVLPLDTVQAVLDIFAHSDFTMEISTSNIRVKNKVAQVILAVPELDQGLPKLTQVISTSEEAIAAKGKSIEVPRQDLLAFLDNSRAVAIKERAEIECSAKETKVQFAMKTANGNTKVTLDCKAKAVSFKVDFEQFDEVVRKSGDAVSIRVVNGAFLLAQTPKTVMIVGLNQ</sequence>
<accession>A0A514CSG0</accession>
<dbReference type="Gene3D" id="3.10.150.10">
    <property type="entry name" value="DNA Polymerase III, subunit A, domain 2"/>
    <property type="match status" value="1"/>
</dbReference>
<evidence type="ECO:0000313" key="2">
    <source>
        <dbReference type="Proteomes" id="UP000320799"/>
    </source>
</evidence>
<organism evidence="1 2">
    <name type="scientific">Achromobacter phage Motura</name>
    <dbReference type="NCBI Taxonomy" id="2591403"/>
    <lineage>
        <taxon>Viruses</taxon>
        <taxon>Duplodnaviria</taxon>
        <taxon>Heunggongvirae</taxon>
        <taxon>Uroviricota</taxon>
        <taxon>Caudoviricetes</taxon>
        <taxon>Moturavirus</taxon>
        <taxon>Moturavirus motura</taxon>
    </lineage>
</organism>
<proteinExistence type="predicted"/>
<dbReference type="KEGG" id="vg:56136210"/>
<dbReference type="GeneID" id="56136210"/>
<dbReference type="EMBL" id="MN094788">
    <property type="protein sequence ID" value="QDH83410.1"/>
    <property type="molecule type" value="Genomic_DNA"/>
</dbReference>
<dbReference type="RefSeq" id="YP_009903590.1">
    <property type="nucleotide sequence ID" value="NC_049849.1"/>
</dbReference>
<protein>
    <submittedName>
        <fullName evidence="1">DNA polymerase III beta subunit, sliding clamp</fullName>
    </submittedName>
</protein>
<name>A0A514CSG0_9CAUD</name>
<dbReference type="Gene3D" id="3.70.10.10">
    <property type="match status" value="1"/>
</dbReference>
<evidence type="ECO:0000313" key="1">
    <source>
        <dbReference type="EMBL" id="QDH83410.1"/>
    </source>
</evidence>
<reference evidence="1 2" key="1">
    <citation type="submission" date="2019-06" db="EMBL/GenBank/DDBJ databases">
        <authorList>
            <person name="Kincaid V.D."/>
            <person name="Fuller A."/>
            <person name="Hodges K."/>
            <person name="Bansal M."/>
            <person name="Essig J."/>
            <person name="Johnson A."/>
        </authorList>
    </citation>
    <scope>NUCLEOTIDE SEQUENCE [LARGE SCALE GENOMIC DNA]</scope>
</reference>
<keyword evidence="2" id="KW-1185">Reference proteome</keyword>